<protein>
    <submittedName>
        <fullName evidence="1">Uncharacterized protein</fullName>
    </submittedName>
</protein>
<name>A0A3M0CVA9_9PROT</name>
<accession>A0A3M0CVA9</accession>
<evidence type="ECO:0000313" key="2">
    <source>
        <dbReference type="Proteomes" id="UP000271227"/>
    </source>
</evidence>
<dbReference type="InParanoid" id="A0A3M0CVA9"/>
<organism evidence="1 2">
    <name type="scientific">Eilatimonas milleporae</name>
    <dbReference type="NCBI Taxonomy" id="911205"/>
    <lineage>
        <taxon>Bacteria</taxon>
        <taxon>Pseudomonadati</taxon>
        <taxon>Pseudomonadota</taxon>
        <taxon>Alphaproteobacteria</taxon>
        <taxon>Kordiimonadales</taxon>
        <taxon>Kordiimonadaceae</taxon>
        <taxon>Eilatimonas</taxon>
    </lineage>
</organism>
<dbReference type="Proteomes" id="UP000271227">
    <property type="component" value="Unassembled WGS sequence"/>
</dbReference>
<gene>
    <name evidence="1" type="ORF">BXY39_0004</name>
</gene>
<dbReference type="AlphaFoldDB" id="A0A3M0CVA9"/>
<evidence type="ECO:0000313" key="1">
    <source>
        <dbReference type="EMBL" id="RMB13014.1"/>
    </source>
</evidence>
<sequence length="64" mass="7147">MVVPTHTEQGRATDQKMLSPITFLSPLPLIAAKYGKTVTGNKKIIAVQHYWLSPYGLRWPAVPE</sequence>
<keyword evidence="2" id="KW-1185">Reference proteome</keyword>
<dbReference type="EMBL" id="REFR01000001">
    <property type="protein sequence ID" value="RMB13014.1"/>
    <property type="molecule type" value="Genomic_DNA"/>
</dbReference>
<proteinExistence type="predicted"/>
<reference evidence="1 2" key="1">
    <citation type="submission" date="2018-10" db="EMBL/GenBank/DDBJ databases">
        <title>Genomic Encyclopedia of Archaeal and Bacterial Type Strains, Phase II (KMG-II): from individual species to whole genera.</title>
        <authorList>
            <person name="Goeker M."/>
        </authorList>
    </citation>
    <scope>NUCLEOTIDE SEQUENCE [LARGE SCALE GENOMIC DNA]</scope>
    <source>
        <strain evidence="1 2">DSM 25217</strain>
    </source>
</reference>
<comment type="caution">
    <text evidence="1">The sequence shown here is derived from an EMBL/GenBank/DDBJ whole genome shotgun (WGS) entry which is preliminary data.</text>
</comment>